<evidence type="ECO:0000313" key="9">
    <source>
        <dbReference type="Proteomes" id="UP001175261"/>
    </source>
</evidence>
<dbReference type="GO" id="GO:0008270">
    <property type="term" value="F:zinc ion binding"/>
    <property type="evidence" value="ECO:0007669"/>
    <property type="project" value="InterPro"/>
</dbReference>
<dbReference type="PANTHER" id="PTHR47338">
    <property type="entry name" value="ZN(II)2CYS6 TRANSCRIPTION FACTOR (EUROFUNG)-RELATED"/>
    <property type="match status" value="1"/>
</dbReference>
<evidence type="ECO:0000256" key="1">
    <source>
        <dbReference type="ARBA" id="ARBA00004123"/>
    </source>
</evidence>
<sequence>MDAANAEYQKTRRACEPCRVKKIKCLGERPVCSLCQRTDTPCIYKPRSSLAKARVPARVSKHSTPSADERVCNLESQVRQLYNIIESLQERNGVPPRSSVAEESPRTTRHARDSIESSANTERQQINSLWSPQAPEPSPEALGHCLNTFRSMLILPILNPELIEEDIKDGPDYLRWAFMALALKFSSHPFYLGVENEAIRFYGSYAQKAVDACGVENIPPITVIHSLIFLALADIHEGSSHAWINITSAARLEALRRMCLPGIEASNERNVRSYWTVFLLEKAFTTPYSILGQTPEIPRYPTSMPVPSLTLPSIPTISECEQSNVDHGILAYYLQITSLWSDVSAYLSQARSGNLEKPWLSTSTFSKLSANVQEFELAMHPRHLLRAASFTSRRLEDLYRDREYWMPWISMQITLHAVVAVLNHPLLHLGVISRGGSYPRTFLQQTVDQAHFHSQWVFKFVRMCERMQFRVEGPLLGQIVASAATVSWMLQFAKDDKIARISEDNVNEGLQHLQKASREWPILSNQAGLLQHARNLLSIDEAETRSDSRERRTITFDPSPLWDLLDFNIARVGRKSDHTDPAPTLNSAQATICVATKFVHPLTEEGSGGAVTSATENRTSEYVTGYGESELSMQDLLDDQNMDVPWLYFQFNDSSVEN</sequence>
<evidence type="ECO:0000313" key="8">
    <source>
        <dbReference type="EMBL" id="KAK0386731.1"/>
    </source>
</evidence>
<dbReference type="CDD" id="cd00067">
    <property type="entry name" value="GAL4"/>
    <property type="match status" value="1"/>
</dbReference>
<dbReference type="InterPro" id="IPR036864">
    <property type="entry name" value="Zn2-C6_fun-type_DNA-bd_sf"/>
</dbReference>
<dbReference type="SMART" id="SM00066">
    <property type="entry name" value="GAL4"/>
    <property type="match status" value="1"/>
</dbReference>
<evidence type="ECO:0000256" key="3">
    <source>
        <dbReference type="ARBA" id="ARBA00023015"/>
    </source>
</evidence>
<comment type="subcellular location">
    <subcellularLocation>
        <location evidence="1">Nucleus</location>
    </subcellularLocation>
</comment>
<evidence type="ECO:0000256" key="2">
    <source>
        <dbReference type="ARBA" id="ARBA00022723"/>
    </source>
</evidence>
<dbReference type="CDD" id="cd12148">
    <property type="entry name" value="fungal_TF_MHR"/>
    <property type="match status" value="1"/>
</dbReference>
<keyword evidence="5" id="KW-0539">Nucleus</keyword>
<feature type="domain" description="Zn(2)-C6 fungal-type" evidence="7">
    <location>
        <begin position="14"/>
        <end position="44"/>
    </location>
</feature>
<accession>A0AA39L6U4</accession>
<evidence type="ECO:0000259" key="7">
    <source>
        <dbReference type="PROSITE" id="PS50048"/>
    </source>
</evidence>
<dbReference type="Proteomes" id="UP001175261">
    <property type="component" value="Unassembled WGS sequence"/>
</dbReference>
<dbReference type="EMBL" id="JAPDFR010000005">
    <property type="protein sequence ID" value="KAK0386731.1"/>
    <property type="molecule type" value="Genomic_DNA"/>
</dbReference>
<dbReference type="GO" id="GO:0005634">
    <property type="term" value="C:nucleus"/>
    <property type="evidence" value="ECO:0007669"/>
    <property type="project" value="UniProtKB-SubCell"/>
</dbReference>
<keyword evidence="4" id="KW-0804">Transcription</keyword>
<reference evidence="8" key="1">
    <citation type="submission" date="2022-10" db="EMBL/GenBank/DDBJ databases">
        <title>Determination and structural analysis of whole genome sequence of Sarocladium strictum F4-1.</title>
        <authorList>
            <person name="Hu L."/>
            <person name="Jiang Y."/>
        </authorList>
    </citation>
    <scope>NUCLEOTIDE SEQUENCE</scope>
    <source>
        <strain evidence="8">F4-1</strain>
    </source>
</reference>
<dbReference type="InterPro" id="IPR050815">
    <property type="entry name" value="TF_fung"/>
</dbReference>
<feature type="compositionally biased region" description="Polar residues" evidence="6">
    <location>
        <begin position="116"/>
        <end position="131"/>
    </location>
</feature>
<feature type="region of interest" description="Disordered" evidence="6">
    <location>
        <begin position="92"/>
        <end position="138"/>
    </location>
</feature>
<evidence type="ECO:0000256" key="4">
    <source>
        <dbReference type="ARBA" id="ARBA00023163"/>
    </source>
</evidence>
<comment type="caution">
    <text evidence="8">The sequence shown here is derived from an EMBL/GenBank/DDBJ whole genome shotgun (WGS) entry which is preliminary data.</text>
</comment>
<gene>
    <name evidence="8" type="ORF">NLU13_6567</name>
</gene>
<keyword evidence="3" id="KW-0805">Transcription regulation</keyword>
<protein>
    <recommendedName>
        <fullName evidence="7">Zn(2)-C6 fungal-type domain-containing protein</fullName>
    </recommendedName>
</protein>
<name>A0AA39L6U4_SARSR</name>
<dbReference type="PROSITE" id="PS00463">
    <property type="entry name" value="ZN2_CY6_FUNGAL_1"/>
    <property type="match status" value="1"/>
</dbReference>
<evidence type="ECO:0000256" key="5">
    <source>
        <dbReference type="ARBA" id="ARBA00023242"/>
    </source>
</evidence>
<dbReference type="PANTHER" id="PTHR47338:SF9">
    <property type="entry name" value="ZN(II)2CYS6 TRANSCRIPTION FACTOR (EUROFUNG)"/>
    <property type="match status" value="1"/>
</dbReference>
<evidence type="ECO:0000256" key="6">
    <source>
        <dbReference type="SAM" id="MobiDB-lite"/>
    </source>
</evidence>
<feature type="compositionally biased region" description="Basic and acidic residues" evidence="6">
    <location>
        <begin position="103"/>
        <end position="115"/>
    </location>
</feature>
<keyword evidence="9" id="KW-1185">Reference proteome</keyword>
<keyword evidence="2" id="KW-0479">Metal-binding</keyword>
<dbReference type="AlphaFoldDB" id="A0AA39L6U4"/>
<organism evidence="8 9">
    <name type="scientific">Sarocladium strictum</name>
    <name type="common">Black bundle disease fungus</name>
    <name type="synonym">Acremonium strictum</name>
    <dbReference type="NCBI Taxonomy" id="5046"/>
    <lineage>
        <taxon>Eukaryota</taxon>
        <taxon>Fungi</taxon>
        <taxon>Dikarya</taxon>
        <taxon>Ascomycota</taxon>
        <taxon>Pezizomycotina</taxon>
        <taxon>Sordariomycetes</taxon>
        <taxon>Hypocreomycetidae</taxon>
        <taxon>Hypocreales</taxon>
        <taxon>Sarocladiaceae</taxon>
        <taxon>Sarocladium</taxon>
    </lineage>
</organism>
<dbReference type="PROSITE" id="PS50048">
    <property type="entry name" value="ZN2_CY6_FUNGAL_2"/>
    <property type="match status" value="1"/>
</dbReference>
<dbReference type="InterPro" id="IPR001138">
    <property type="entry name" value="Zn2Cys6_DnaBD"/>
</dbReference>
<dbReference type="Pfam" id="PF00172">
    <property type="entry name" value="Zn_clus"/>
    <property type="match status" value="1"/>
</dbReference>
<dbReference type="GO" id="GO:0000981">
    <property type="term" value="F:DNA-binding transcription factor activity, RNA polymerase II-specific"/>
    <property type="evidence" value="ECO:0007669"/>
    <property type="project" value="InterPro"/>
</dbReference>
<proteinExistence type="predicted"/>
<dbReference type="Gene3D" id="4.10.240.10">
    <property type="entry name" value="Zn(2)-C6 fungal-type DNA-binding domain"/>
    <property type="match status" value="1"/>
</dbReference>
<dbReference type="SUPFAM" id="SSF57701">
    <property type="entry name" value="Zn2/Cys6 DNA-binding domain"/>
    <property type="match status" value="1"/>
</dbReference>